<feature type="compositionally biased region" description="Polar residues" evidence="1">
    <location>
        <begin position="127"/>
        <end position="140"/>
    </location>
</feature>
<evidence type="ECO:0000313" key="3">
    <source>
        <dbReference type="Proteomes" id="UP000602510"/>
    </source>
</evidence>
<protein>
    <submittedName>
        <fullName evidence="2">Uncharacterized protein</fullName>
    </submittedName>
</protein>
<feature type="region of interest" description="Disordered" evidence="1">
    <location>
        <begin position="123"/>
        <end position="164"/>
    </location>
</feature>
<keyword evidence="3" id="KW-1185">Reference proteome</keyword>
<proteinExistence type="predicted"/>
<name>A0A833W4H2_PHYIN</name>
<feature type="region of interest" description="Disordered" evidence="1">
    <location>
        <begin position="64"/>
        <end position="100"/>
    </location>
</feature>
<dbReference type="AlphaFoldDB" id="A0A833W4H2"/>
<feature type="compositionally biased region" description="Basic residues" evidence="1">
    <location>
        <begin position="1"/>
        <end position="12"/>
    </location>
</feature>
<accession>A0A833W4H2</accession>
<feature type="compositionally biased region" description="Pro residues" evidence="1">
    <location>
        <begin position="143"/>
        <end position="153"/>
    </location>
</feature>
<feature type="compositionally biased region" description="Low complexity" evidence="1">
    <location>
        <begin position="66"/>
        <end position="77"/>
    </location>
</feature>
<gene>
    <name evidence="2" type="ORF">GN244_ATG18886</name>
</gene>
<sequence length="164" mass="17702">MIRRWKRRRRRGGTGLAEENKEAEDRSATIATLEAKLSAVQAQISAVTEGKAAQETKLATCEAAKQDGAAAASGANASWEKERQTLKTQMEPETKKSTEWKDLNARLIFGLKSLKKKYSALKDRAVTATQPSQSPVTQVKTPVPSPPASPPQASPSTSASPRTK</sequence>
<dbReference type="EMBL" id="WSZM01000820">
    <property type="protein sequence ID" value="KAF4029388.1"/>
    <property type="molecule type" value="Genomic_DNA"/>
</dbReference>
<reference evidence="2" key="1">
    <citation type="submission" date="2020-04" db="EMBL/GenBank/DDBJ databases">
        <title>Hybrid Assembly of Korean Phytophthora infestans isolates.</title>
        <authorList>
            <person name="Prokchorchik M."/>
            <person name="Lee Y."/>
            <person name="Seo J."/>
            <person name="Cho J.-H."/>
            <person name="Park Y.-E."/>
            <person name="Jang D.-C."/>
            <person name="Im J.-S."/>
            <person name="Choi J.-G."/>
            <person name="Park H.-J."/>
            <person name="Lee G.-B."/>
            <person name="Lee Y.-G."/>
            <person name="Hong S.-Y."/>
            <person name="Cho K."/>
            <person name="Sohn K.H."/>
        </authorList>
    </citation>
    <scope>NUCLEOTIDE SEQUENCE</scope>
    <source>
        <strain evidence="2">KR_1_A1</strain>
    </source>
</reference>
<feature type="compositionally biased region" description="Low complexity" evidence="1">
    <location>
        <begin position="154"/>
        <end position="164"/>
    </location>
</feature>
<feature type="compositionally biased region" description="Basic and acidic residues" evidence="1">
    <location>
        <begin position="79"/>
        <end position="100"/>
    </location>
</feature>
<comment type="caution">
    <text evidence="2">The sequence shown here is derived from an EMBL/GenBank/DDBJ whole genome shotgun (WGS) entry which is preliminary data.</text>
</comment>
<dbReference type="Proteomes" id="UP000602510">
    <property type="component" value="Unassembled WGS sequence"/>
</dbReference>
<evidence type="ECO:0000256" key="1">
    <source>
        <dbReference type="SAM" id="MobiDB-lite"/>
    </source>
</evidence>
<feature type="region of interest" description="Disordered" evidence="1">
    <location>
        <begin position="1"/>
        <end position="26"/>
    </location>
</feature>
<evidence type="ECO:0000313" key="2">
    <source>
        <dbReference type="EMBL" id="KAF4029388.1"/>
    </source>
</evidence>
<organism evidence="2 3">
    <name type="scientific">Phytophthora infestans</name>
    <name type="common">Potato late blight agent</name>
    <name type="synonym">Botrytis infestans</name>
    <dbReference type="NCBI Taxonomy" id="4787"/>
    <lineage>
        <taxon>Eukaryota</taxon>
        <taxon>Sar</taxon>
        <taxon>Stramenopiles</taxon>
        <taxon>Oomycota</taxon>
        <taxon>Peronosporomycetes</taxon>
        <taxon>Peronosporales</taxon>
        <taxon>Peronosporaceae</taxon>
        <taxon>Phytophthora</taxon>
    </lineage>
</organism>